<protein>
    <submittedName>
        <fullName evidence="2">Uncharacterized protein</fullName>
    </submittedName>
</protein>
<proteinExistence type="predicted"/>
<name>A0A8C7JH85_ONCKI</name>
<evidence type="ECO:0000256" key="1">
    <source>
        <dbReference type="SAM" id="MobiDB-lite"/>
    </source>
</evidence>
<evidence type="ECO:0000313" key="3">
    <source>
        <dbReference type="Proteomes" id="UP000694557"/>
    </source>
</evidence>
<evidence type="ECO:0000313" key="2">
    <source>
        <dbReference type="Ensembl" id="ENSOKIP00005082928.1"/>
    </source>
</evidence>
<reference evidence="2" key="2">
    <citation type="submission" date="2025-09" db="UniProtKB">
        <authorList>
            <consortium name="Ensembl"/>
        </authorList>
    </citation>
    <scope>IDENTIFICATION</scope>
</reference>
<accession>A0A8C7JH85</accession>
<dbReference type="AlphaFoldDB" id="A0A8C7JH85"/>
<dbReference type="Ensembl" id="ENSOKIT00005088510.1">
    <property type="protein sequence ID" value="ENSOKIP00005082928.1"/>
    <property type="gene ID" value="ENSOKIG00005035990.1"/>
</dbReference>
<feature type="region of interest" description="Disordered" evidence="1">
    <location>
        <begin position="1"/>
        <end position="87"/>
    </location>
</feature>
<reference evidence="2" key="1">
    <citation type="submission" date="2025-08" db="UniProtKB">
        <authorList>
            <consortium name="Ensembl"/>
        </authorList>
    </citation>
    <scope>IDENTIFICATION</scope>
</reference>
<sequence>MRHQQLSSDRSPGPAYLVPSNITRIGHDGAPSYSLYSRPNDPQLFQTPGPDGQFPRGPAEGRSDMSNTDSSTWESHLSSLLKMNRLS</sequence>
<keyword evidence="3" id="KW-1185">Reference proteome</keyword>
<feature type="compositionally biased region" description="Polar residues" evidence="1">
    <location>
        <begin position="64"/>
        <end position="78"/>
    </location>
</feature>
<feature type="compositionally biased region" description="Polar residues" evidence="1">
    <location>
        <begin position="1"/>
        <end position="10"/>
    </location>
</feature>
<organism evidence="2 3">
    <name type="scientific">Oncorhynchus kisutch</name>
    <name type="common">Coho salmon</name>
    <name type="synonym">Salmo kisutch</name>
    <dbReference type="NCBI Taxonomy" id="8019"/>
    <lineage>
        <taxon>Eukaryota</taxon>
        <taxon>Metazoa</taxon>
        <taxon>Chordata</taxon>
        <taxon>Craniata</taxon>
        <taxon>Vertebrata</taxon>
        <taxon>Euteleostomi</taxon>
        <taxon>Actinopterygii</taxon>
        <taxon>Neopterygii</taxon>
        <taxon>Teleostei</taxon>
        <taxon>Protacanthopterygii</taxon>
        <taxon>Salmoniformes</taxon>
        <taxon>Salmonidae</taxon>
        <taxon>Salmoninae</taxon>
        <taxon>Oncorhynchus</taxon>
    </lineage>
</organism>
<dbReference type="Proteomes" id="UP000694557">
    <property type="component" value="Unassembled WGS sequence"/>
</dbReference>
<dbReference type="GeneTree" id="ENSGT00980000202205"/>